<dbReference type="KEGG" id="uvi:66062618"/>
<dbReference type="Pfam" id="PF07774">
    <property type="entry name" value="EMC1_C"/>
    <property type="match status" value="1"/>
</dbReference>
<sequence>MRRAVRPAAAAAGLLLMLLLGLCTPAAAVFKDEVGDVDYHHALVGLPQAETTFFHRPRKAGRASLLYTLGDVGVVGAVNPSTGELVWRQHIGRGGVGGGHLRAPQGESWVASAHGSHVQAWDALTGRNIWEVEFAGRVRDLEILELTESSSRKDVLALFDEGGVTVLRRLHGALGSVLWEFRETSRDVPAQVSTNIADVYVLSLHGAPGAYSLKVTSLDMATGRRVDHWTVGGGGGGGGGIRDARHVSFVGANSAAPIAAWTDARLTRLSVNVLGARTKQDFALPDGTTAVRVHAPHLLQSLPHFLVHVSTASGHRAQVYHTDLKSGRVSKAYDLPHAAGPGAFSTSSDAANVYFTRITQHEVTIVSSESHGVLARWPLRPAEDGRAAAVEAVSEVVRRAAGGGGGEFAVRSAALTSGQDWILIRNGVVDWSRPEGLSGAVAAVWAEVPEAERLAQALAEEAHANPLAAYVHRVRRHLADLQHLPAYLARLARRVADGIISGQAADPSGRHQQEGLPPLRRRGDAFGFGKIAVLATRRGRFYGLDTGRHGKVLWSSAVFQPPQPGAPAISIKGLVVNDGEGTVTAVGGDGELAVVDYATGNVVQARQAGGATSPATKVAGTAVVVDAAAGSKRLLALDPDGLPVPDASTSVRVPDDAAAVVVVRDGDRGLKGVKLLAASEDGGKVSRTDLWQLRVGQGQRVVGVATPPSHNPVASIGRVLGDRRVAYKYLNPHTAVVAVADDAASTLSVRLVDTVSGQTLASQSYAGVDAGRSVSCAMAENWYSCAFFADGALGDGTNRTVKGFRIVTSDLFESPDPDDRGPLGDAPTFSSLDPVDAPAAAGAPLPWVVSQAVVVSQELQALTTTQTLQGITSRQLLAYLPESHGILAIPRHVLDPRRPVDRDPTAAEAEAESLLRYAPQLEVDARGIVTHERDVVGVTDMITTPAAVESTSLLLAYGIDVFGTRLSPSGLFDILGKGLNKATLVGTVLALFAGVLSLAPMVRRNQIDKRWDAFL</sequence>
<comment type="subcellular location">
    <subcellularLocation>
        <location evidence="1">Endoplasmic reticulum membrane</location>
        <topology evidence="1">Single-pass type I membrane protein</topology>
    </subcellularLocation>
</comment>
<evidence type="ECO:0000313" key="16">
    <source>
        <dbReference type="EMBL" id="QUC17599.1"/>
    </source>
</evidence>
<dbReference type="InterPro" id="IPR026895">
    <property type="entry name" value="EMC1"/>
</dbReference>
<evidence type="ECO:0000259" key="14">
    <source>
        <dbReference type="Pfam" id="PF13360"/>
    </source>
</evidence>
<feature type="chain" id="PRO_5034186887" description="ER membrane protein complex subunit 1" evidence="12">
    <location>
        <begin position="29"/>
        <end position="1015"/>
    </location>
</feature>
<evidence type="ECO:0000256" key="10">
    <source>
        <dbReference type="ARBA" id="ARBA00023180"/>
    </source>
</evidence>
<evidence type="ECO:0000256" key="6">
    <source>
        <dbReference type="ARBA" id="ARBA00022729"/>
    </source>
</evidence>
<feature type="domain" description="ER membrane protein complex subunit 1 C-terminal" evidence="13">
    <location>
        <begin position="779"/>
        <end position="1011"/>
    </location>
</feature>
<keyword evidence="10" id="KW-0325">Glycoprotein</keyword>
<evidence type="ECO:0000259" key="13">
    <source>
        <dbReference type="Pfam" id="PF07774"/>
    </source>
</evidence>
<evidence type="ECO:0000256" key="9">
    <source>
        <dbReference type="ARBA" id="ARBA00023136"/>
    </source>
</evidence>
<dbReference type="PANTHER" id="PTHR21573">
    <property type="entry name" value="ER MEMBRANE PROTEIN COMPLEX SUBUNIT 1"/>
    <property type="match status" value="1"/>
</dbReference>
<evidence type="ECO:0000256" key="3">
    <source>
        <dbReference type="ARBA" id="ARBA00011276"/>
    </source>
</evidence>
<evidence type="ECO:0000256" key="4">
    <source>
        <dbReference type="ARBA" id="ARBA00020824"/>
    </source>
</evidence>
<evidence type="ECO:0000256" key="7">
    <source>
        <dbReference type="ARBA" id="ARBA00022824"/>
    </source>
</evidence>
<dbReference type="GeneID" id="66062618"/>
<dbReference type="InterPro" id="IPR011678">
    <property type="entry name" value="EMC1_C"/>
</dbReference>
<name>A0A8E5HLC6_USTVR</name>
<dbReference type="GO" id="GO:0072546">
    <property type="term" value="C:EMC complex"/>
    <property type="evidence" value="ECO:0007669"/>
    <property type="project" value="InterPro"/>
</dbReference>
<protein>
    <recommendedName>
        <fullName evidence="4">ER membrane protein complex subunit 1</fullName>
    </recommendedName>
</protein>
<dbReference type="Pfam" id="PF13360">
    <property type="entry name" value="PQQ_2"/>
    <property type="match status" value="1"/>
</dbReference>
<gene>
    <name evidence="16" type="ORF">UV8b_01840</name>
</gene>
<keyword evidence="17" id="KW-1185">Reference proteome</keyword>
<dbReference type="PANTHER" id="PTHR21573:SF0">
    <property type="entry name" value="ER MEMBRANE PROTEIN COMPLEX SUBUNIT 1"/>
    <property type="match status" value="1"/>
</dbReference>
<dbReference type="Pfam" id="PF25293">
    <property type="entry name" value="Beta-prop_EMC1_N"/>
    <property type="match status" value="1"/>
</dbReference>
<organism evidence="16 17">
    <name type="scientific">Ustilaginoidea virens</name>
    <name type="common">Rice false smut fungus</name>
    <name type="synonym">Villosiclava virens</name>
    <dbReference type="NCBI Taxonomy" id="1159556"/>
    <lineage>
        <taxon>Eukaryota</taxon>
        <taxon>Fungi</taxon>
        <taxon>Dikarya</taxon>
        <taxon>Ascomycota</taxon>
        <taxon>Pezizomycotina</taxon>
        <taxon>Sordariomycetes</taxon>
        <taxon>Hypocreomycetidae</taxon>
        <taxon>Hypocreales</taxon>
        <taxon>Clavicipitaceae</taxon>
        <taxon>Ustilaginoidea</taxon>
    </lineage>
</organism>
<feature type="domain" description="Pyrrolo-quinoline quinone repeat" evidence="14">
    <location>
        <begin position="516"/>
        <end position="639"/>
    </location>
</feature>
<evidence type="ECO:0000313" key="17">
    <source>
        <dbReference type="Proteomes" id="UP000027002"/>
    </source>
</evidence>
<evidence type="ECO:0000256" key="1">
    <source>
        <dbReference type="ARBA" id="ARBA00004115"/>
    </source>
</evidence>
<dbReference type="InterPro" id="IPR015943">
    <property type="entry name" value="WD40/YVTN_repeat-like_dom_sf"/>
</dbReference>
<reference evidence="16" key="1">
    <citation type="submission" date="2020-03" db="EMBL/GenBank/DDBJ databases">
        <title>A mixture of massive structural variations and highly conserved coding sequences in Ustilaginoidea virens genome.</title>
        <authorList>
            <person name="Zhang K."/>
            <person name="Zhao Z."/>
            <person name="Zhang Z."/>
            <person name="Li Y."/>
            <person name="Hsiang T."/>
            <person name="Sun W."/>
        </authorList>
    </citation>
    <scope>NUCLEOTIDE SEQUENCE</scope>
    <source>
        <strain evidence="16">UV-8b</strain>
    </source>
</reference>
<dbReference type="OrthoDB" id="28092at2759"/>
<comment type="similarity">
    <text evidence="2">Belongs to the EMC1 family.</text>
</comment>
<evidence type="ECO:0000259" key="15">
    <source>
        <dbReference type="Pfam" id="PF25293"/>
    </source>
</evidence>
<evidence type="ECO:0000256" key="2">
    <source>
        <dbReference type="ARBA" id="ARBA00007904"/>
    </source>
</evidence>
<keyword evidence="9 11" id="KW-0472">Membrane</keyword>
<feature type="signal peptide" evidence="12">
    <location>
        <begin position="1"/>
        <end position="28"/>
    </location>
</feature>
<evidence type="ECO:0000256" key="8">
    <source>
        <dbReference type="ARBA" id="ARBA00022989"/>
    </source>
</evidence>
<dbReference type="AlphaFoldDB" id="A0A8E5HLC6"/>
<dbReference type="Gene3D" id="2.130.10.10">
    <property type="entry name" value="YVTN repeat-like/Quinoprotein amine dehydrogenase"/>
    <property type="match status" value="2"/>
</dbReference>
<keyword evidence="8 11" id="KW-1133">Transmembrane helix</keyword>
<dbReference type="SUPFAM" id="SSF50998">
    <property type="entry name" value="Quinoprotein alcohol dehydrogenase-like"/>
    <property type="match status" value="2"/>
</dbReference>
<dbReference type="GO" id="GO:0034975">
    <property type="term" value="P:protein folding in endoplasmic reticulum"/>
    <property type="evidence" value="ECO:0007669"/>
    <property type="project" value="TreeGrafter"/>
</dbReference>
<feature type="domain" description="EMC1 first beta-propeller" evidence="15">
    <location>
        <begin position="28"/>
        <end position="435"/>
    </location>
</feature>
<accession>A0A8E5HLC6</accession>
<proteinExistence type="inferred from homology"/>
<dbReference type="Proteomes" id="UP000027002">
    <property type="component" value="Chromosome 2"/>
</dbReference>
<dbReference type="EMBL" id="CP072754">
    <property type="protein sequence ID" value="QUC17599.1"/>
    <property type="molecule type" value="Genomic_DNA"/>
</dbReference>
<keyword evidence="5 11" id="KW-0812">Transmembrane</keyword>
<dbReference type="InterPro" id="IPR058545">
    <property type="entry name" value="Beta-prop_EMC1_1st"/>
</dbReference>
<dbReference type="RefSeq" id="XP_042995272.1">
    <property type="nucleotide sequence ID" value="XM_043139338.1"/>
</dbReference>
<comment type="subunit">
    <text evidence="3">Component of the ER membrane protein complex (EMC).</text>
</comment>
<keyword evidence="6 12" id="KW-0732">Signal</keyword>
<evidence type="ECO:0000256" key="12">
    <source>
        <dbReference type="SAM" id="SignalP"/>
    </source>
</evidence>
<keyword evidence="7" id="KW-0256">Endoplasmic reticulum</keyword>
<dbReference type="InterPro" id="IPR011047">
    <property type="entry name" value="Quinoprotein_ADH-like_sf"/>
</dbReference>
<feature type="transmembrane region" description="Helical" evidence="11">
    <location>
        <begin position="982"/>
        <end position="1002"/>
    </location>
</feature>
<dbReference type="InterPro" id="IPR002372">
    <property type="entry name" value="PQQ_rpt_dom"/>
</dbReference>
<evidence type="ECO:0000256" key="5">
    <source>
        <dbReference type="ARBA" id="ARBA00022692"/>
    </source>
</evidence>
<evidence type="ECO:0000256" key="11">
    <source>
        <dbReference type="SAM" id="Phobius"/>
    </source>
</evidence>